<feature type="region of interest" description="Disordered" evidence="1">
    <location>
        <begin position="51"/>
        <end position="78"/>
    </location>
</feature>
<protein>
    <submittedName>
        <fullName evidence="2">Uncharacterized protein</fullName>
    </submittedName>
</protein>
<proteinExistence type="predicted"/>
<evidence type="ECO:0000256" key="1">
    <source>
        <dbReference type="SAM" id="MobiDB-lite"/>
    </source>
</evidence>
<organism evidence="2 3">
    <name type="scientific">Ochrobactrum soli</name>
    <dbReference type="NCBI Taxonomy" id="2448455"/>
    <lineage>
        <taxon>Bacteria</taxon>
        <taxon>Pseudomonadati</taxon>
        <taxon>Pseudomonadota</taxon>
        <taxon>Alphaproteobacteria</taxon>
        <taxon>Hyphomicrobiales</taxon>
        <taxon>Brucellaceae</taxon>
        <taxon>Brucella/Ochrobactrum group</taxon>
        <taxon>Ochrobactrum</taxon>
    </lineage>
</organism>
<dbReference type="EMBL" id="OOFM01000003">
    <property type="protein sequence ID" value="SPL62534.1"/>
    <property type="molecule type" value="Genomic_DNA"/>
</dbReference>
<gene>
    <name evidence="2" type="ORF">OHAE_5141</name>
</gene>
<sequence length="359" mass="39324">MHNSNSNSFSSRFSILFEPTAADTDTTIIIRSPEPYIVRASGSDAITISRAKPQESHAAVSNAARKIKPSETMADAAERTNTDAANIAAPMLDKTDTPSQGRAALPVSDEVKLAIPKFLELPETAPAAIAAQSAALIETFTPWPQIGAEGIVLETAPLLASEEYRQAYRPGLKREIYIAGCEGLAGLKAVLNIPVFKIGECGAGNIDERIQQLGTDKYGAAWKNGKTPVIENGYDKYTTMPLHAHAVRSKHGPVKYTPRGLIVTLPEGMTTSEFSDKFLEKMASGSWLNWCETEEAARHFEKRGIDAARAKRFTPFQAGSKQTLRRAQEFYCIRNNDKTDLQRLVAVIENVILEYLKLI</sequence>
<dbReference type="Proteomes" id="UP000246073">
    <property type="component" value="Unassembled WGS sequence"/>
</dbReference>
<evidence type="ECO:0000313" key="3">
    <source>
        <dbReference type="Proteomes" id="UP000246073"/>
    </source>
</evidence>
<accession>A0A2P9HEI6</accession>
<evidence type="ECO:0000313" key="2">
    <source>
        <dbReference type="EMBL" id="SPL62534.1"/>
    </source>
</evidence>
<reference evidence="3" key="1">
    <citation type="submission" date="2017-12" db="EMBL/GenBank/DDBJ databases">
        <authorList>
            <person name="Diaz M."/>
        </authorList>
    </citation>
    <scope>NUCLEOTIDE SEQUENCE [LARGE SCALE GENOMIC DNA]</scope>
    <source>
        <strain evidence="3">FI11154</strain>
    </source>
</reference>
<name>A0A2P9HEI6_9HYPH</name>
<dbReference type="AlphaFoldDB" id="A0A2P9HEI6"/>